<dbReference type="InterPro" id="IPR012337">
    <property type="entry name" value="RNaseH-like_sf"/>
</dbReference>
<dbReference type="EMBL" id="JABSNW010000008">
    <property type="protein sequence ID" value="KAL2885171.1"/>
    <property type="molecule type" value="Genomic_DNA"/>
</dbReference>
<evidence type="ECO:0000313" key="3">
    <source>
        <dbReference type="Proteomes" id="UP001610728"/>
    </source>
</evidence>
<evidence type="ECO:0000313" key="2">
    <source>
        <dbReference type="EMBL" id="KAL2885171.1"/>
    </source>
</evidence>
<organism evidence="2 3">
    <name type="scientific">Ceratocystis lukuohia</name>
    <dbReference type="NCBI Taxonomy" id="2019550"/>
    <lineage>
        <taxon>Eukaryota</taxon>
        <taxon>Fungi</taxon>
        <taxon>Dikarya</taxon>
        <taxon>Ascomycota</taxon>
        <taxon>Pezizomycotina</taxon>
        <taxon>Sordariomycetes</taxon>
        <taxon>Hypocreomycetidae</taxon>
        <taxon>Microascales</taxon>
        <taxon>Ceratocystidaceae</taxon>
        <taxon>Ceratocystis</taxon>
    </lineage>
</organism>
<feature type="region of interest" description="Disordered" evidence="1">
    <location>
        <begin position="67"/>
        <end position="124"/>
    </location>
</feature>
<sequence length="173" mass="19089">MDKGIKAVRTDNAPELKKLALEWQNEYGSDAQLTIPGTSSQNRAAERAIRTINDQGSLTLEEACQENESHALEVTNEDTSRETNEKQIAMQSEEIPGAETGLEPRRDATNPIAERLTDDSALEEPMTTALQTGQTHEDMQEAKMLQMAVTETPPTKSKKGSTDNSRTSIQRES</sequence>
<feature type="compositionally biased region" description="Polar residues" evidence="1">
    <location>
        <begin position="162"/>
        <end position="173"/>
    </location>
</feature>
<accession>A0ABR4MA68</accession>
<dbReference type="Proteomes" id="UP001610728">
    <property type="component" value="Unassembled WGS sequence"/>
</dbReference>
<dbReference type="RefSeq" id="XP_070856352.1">
    <property type="nucleotide sequence ID" value="XM_071004393.1"/>
</dbReference>
<dbReference type="GeneID" id="98120858"/>
<dbReference type="SUPFAM" id="SSF53098">
    <property type="entry name" value="Ribonuclease H-like"/>
    <property type="match status" value="1"/>
</dbReference>
<proteinExistence type="predicted"/>
<reference evidence="2 3" key="1">
    <citation type="submission" date="2020-05" db="EMBL/GenBank/DDBJ databases">
        <title>Ceratocystis lukuohia genome.</title>
        <authorList>
            <person name="Harrington T.C."/>
            <person name="Kim K."/>
            <person name="Mayers C.G."/>
        </authorList>
    </citation>
    <scope>NUCLEOTIDE SEQUENCE [LARGE SCALE GENOMIC DNA]</scope>
    <source>
        <strain evidence="2 3">C4212</strain>
    </source>
</reference>
<keyword evidence="3" id="KW-1185">Reference proteome</keyword>
<comment type="caution">
    <text evidence="2">The sequence shown here is derived from an EMBL/GenBank/DDBJ whole genome shotgun (WGS) entry which is preliminary data.</text>
</comment>
<dbReference type="InterPro" id="IPR036397">
    <property type="entry name" value="RNaseH_sf"/>
</dbReference>
<gene>
    <name evidence="2" type="ORF">HOO65_080121</name>
</gene>
<feature type="region of interest" description="Disordered" evidence="1">
    <location>
        <begin position="146"/>
        <end position="173"/>
    </location>
</feature>
<protein>
    <submittedName>
        <fullName evidence="2">Retrovirus-related Pol polyprotein from transposon TNT 1-94</fullName>
    </submittedName>
</protein>
<dbReference type="Gene3D" id="3.30.420.10">
    <property type="entry name" value="Ribonuclease H-like superfamily/Ribonuclease H"/>
    <property type="match status" value="1"/>
</dbReference>
<evidence type="ECO:0000256" key="1">
    <source>
        <dbReference type="SAM" id="MobiDB-lite"/>
    </source>
</evidence>
<name>A0ABR4MA68_9PEZI</name>